<proteinExistence type="predicted"/>
<accession>X1JQY0</accession>
<gene>
    <name evidence="2" type="ORF">S03H2_61477</name>
</gene>
<keyword evidence="1" id="KW-0472">Membrane</keyword>
<dbReference type="EMBL" id="BARU01039685">
    <property type="protein sequence ID" value="GAH83845.1"/>
    <property type="molecule type" value="Genomic_DNA"/>
</dbReference>
<feature type="transmembrane region" description="Helical" evidence="1">
    <location>
        <begin position="21"/>
        <end position="40"/>
    </location>
</feature>
<reference evidence="2" key="1">
    <citation type="journal article" date="2014" name="Front. Microbiol.">
        <title>High frequency of phylogenetically diverse reductive dehalogenase-homologous genes in deep subseafloor sedimentary metagenomes.</title>
        <authorList>
            <person name="Kawai M."/>
            <person name="Futagami T."/>
            <person name="Toyoda A."/>
            <person name="Takaki Y."/>
            <person name="Nishi S."/>
            <person name="Hori S."/>
            <person name="Arai W."/>
            <person name="Tsubouchi T."/>
            <person name="Morono Y."/>
            <person name="Uchiyama I."/>
            <person name="Ito T."/>
            <person name="Fujiyama A."/>
            <person name="Inagaki F."/>
            <person name="Takami H."/>
        </authorList>
    </citation>
    <scope>NUCLEOTIDE SEQUENCE</scope>
    <source>
        <strain evidence="2">Expedition CK06-06</strain>
    </source>
</reference>
<keyword evidence="1" id="KW-0812">Transmembrane</keyword>
<protein>
    <submittedName>
        <fullName evidence="2">Uncharacterized protein</fullName>
    </submittedName>
</protein>
<sequence length="45" mass="5193">MKFIGSKALKINKISKRIPRTIIIGKALYTNSFVLIQVYLRITLE</sequence>
<dbReference type="AlphaFoldDB" id="X1JQY0"/>
<evidence type="ECO:0000313" key="2">
    <source>
        <dbReference type="EMBL" id="GAH83845.1"/>
    </source>
</evidence>
<name>X1JQY0_9ZZZZ</name>
<evidence type="ECO:0000256" key="1">
    <source>
        <dbReference type="SAM" id="Phobius"/>
    </source>
</evidence>
<comment type="caution">
    <text evidence="2">The sequence shown here is derived from an EMBL/GenBank/DDBJ whole genome shotgun (WGS) entry which is preliminary data.</text>
</comment>
<organism evidence="2">
    <name type="scientific">marine sediment metagenome</name>
    <dbReference type="NCBI Taxonomy" id="412755"/>
    <lineage>
        <taxon>unclassified sequences</taxon>
        <taxon>metagenomes</taxon>
        <taxon>ecological metagenomes</taxon>
    </lineage>
</organism>
<feature type="non-terminal residue" evidence="2">
    <location>
        <position position="45"/>
    </location>
</feature>
<keyword evidence="1" id="KW-1133">Transmembrane helix</keyword>